<dbReference type="GeneID" id="63684553"/>
<dbReference type="HOGENOM" id="CLU_2312740_0_0_1"/>
<name>M5FMX7_DACPD</name>
<evidence type="ECO:0000313" key="2">
    <source>
        <dbReference type="EMBL" id="EJT96465.1"/>
    </source>
</evidence>
<evidence type="ECO:0000256" key="1">
    <source>
        <dbReference type="SAM" id="SignalP"/>
    </source>
</evidence>
<feature type="chain" id="PRO_5004066978" evidence="1">
    <location>
        <begin position="19"/>
        <end position="101"/>
    </location>
</feature>
<feature type="signal peptide" evidence="1">
    <location>
        <begin position="1"/>
        <end position="18"/>
    </location>
</feature>
<reference evidence="2 3" key="1">
    <citation type="journal article" date="2012" name="Science">
        <title>The Paleozoic origin of enzymatic lignin decomposition reconstructed from 31 fungal genomes.</title>
        <authorList>
            <person name="Floudas D."/>
            <person name="Binder M."/>
            <person name="Riley R."/>
            <person name="Barry K."/>
            <person name="Blanchette R.A."/>
            <person name="Henrissat B."/>
            <person name="Martinez A.T."/>
            <person name="Otillar R."/>
            <person name="Spatafora J.W."/>
            <person name="Yadav J.S."/>
            <person name="Aerts A."/>
            <person name="Benoit I."/>
            <person name="Boyd A."/>
            <person name="Carlson A."/>
            <person name="Copeland A."/>
            <person name="Coutinho P.M."/>
            <person name="de Vries R.P."/>
            <person name="Ferreira P."/>
            <person name="Findley K."/>
            <person name="Foster B."/>
            <person name="Gaskell J."/>
            <person name="Glotzer D."/>
            <person name="Gorecki P."/>
            <person name="Heitman J."/>
            <person name="Hesse C."/>
            <person name="Hori C."/>
            <person name="Igarashi K."/>
            <person name="Jurgens J.A."/>
            <person name="Kallen N."/>
            <person name="Kersten P."/>
            <person name="Kohler A."/>
            <person name="Kuees U."/>
            <person name="Kumar T.K.A."/>
            <person name="Kuo A."/>
            <person name="LaButti K."/>
            <person name="Larrondo L.F."/>
            <person name="Lindquist E."/>
            <person name="Ling A."/>
            <person name="Lombard V."/>
            <person name="Lucas S."/>
            <person name="Lundell T."/>
            <person name="Martin R."/>
            <person name="McLaughlin D.J."/>
            <person name="Morgenstern I."/>
            <person name="Morin E."/>
            <person name="Murat C."/>
            <person name="Nagy L.G."/>
            <person name="Nolan M."/>
            <person name="Ohm R.A."/>
            <person name="Patyshakuliyeva A."/>
            <person name="Rokas A."/>
            <person name="Ruiz-Duenas F.J."/>
            <person name="Sabat G."/>
            <person name="Salamov A."/>
            <person name="Samejima M."/>
            <person name="Schmutz J."/>
            <person name="Slot J.C."/>
            <person name="St John F."/>
            <person name="Stenlid J."/>
            <person name="Sun H."/>
            <person name="Sun S."/>
            <person name="Syed K."/>
            <person name="Tsang A."/>
            <person name="Wiebenga A."/>
            <person name="Young D."/>
            <person name="Pisabarro A."/>
            <person name="Eastwood D.C."/>
            <person name="Martin F."/>
            <person name="Cullen D."/>
            <person name="Grigoriev I.V."/>
            <person name="Hibbett D.S."/>
        </authorList>
    </citation>
    <scope>NUCLEOTIDE SEQUENCE [LARGE SCALE GENOMIC DNA]</scope>
    <source>
        <strain evidence="2 3">DJM-731 SS1</strain>
    </source>
</reference>
<accession>M5FMX7</accession>
<dbReference type="RefSeq" id="XP_040623363.1">
    <property type="nucleotide sequence ID" value="XM_040769491.1"/>
</dbReference>
<gene>
    <name evidence="2" type="ORF">DACRYDRAFT_112737</name>
</gene>
<dbReference type="EMBL" id="JH795936">
    <property type="protein sequence ID" value="EJT96465.1"/>
    <property type="molecule type" value="Genomic_DNA"/>
</dbReference>
<dbReference type="Proteomes" id="UP000030653">
    <property type="component" value="Unassembled WGS sequence"/>
</dbReference>
<organism evidence="2 3">
    <name type="scientific">Dacryopinax primogenitus (strain DJM 731)</name>
    <name type="common">Brown rot fungus</name>
    <dbReference type="NCBI Taxonomy" id="1858805"/>
    <lineage>
        <taxon>Eukaryota</taxon>
        <taxon>Fungi</taxon>
        <taxon>Dikarya</taxon>
        <taxon>Basidiomycota</taxon>
        <taxon>Agaricomycotina</taxon>
        <taxon>Dacrymycetes</taxon>
        <taxon>Dacrymycetales</taxon>
        <taxon>Dacrymycetaceae</taxon>
        <taxon>Dacryopinax</taxon>
    </lineage>
</organism>
<keyword evidence="3" id="KW-1185">Reference proteome</keyword>
<keyword evidence="1" id="KW-0732">Signal</keyword>
<dbReference type="AlphaFoldDB" id="M5FMX7"/>
<proteinExistence type="predicted"/>
<sequence length="101" mass="10929">MQITRTLVLATLAVGIAARPVELETRDPQGSGKAVNSQNPGLYDVFHIYSQEMKAMYIAKKGNAGGAGRAPRRERRAAYKHYAAAEAMKKAVGGRSPEKLN</sequence>
<protein>
    <submittedName>
        <fullName evidence="2">Uncharacterized protein</fullName>
    </submittedName>
</protein>
<evidence type="ECO:0000313" key="3">
    <source>
        <dbReference type="Proteomes" id="UP000030653"/>
    </source>
</evidence>